<name>A0A8H7ML47_9PLEO</name>
<organism evidence="1 2">
    <name type="scientific">Ascochyta lentis</name>
    <dbReference type="NCBI Taxonomy" id="205686"/>
    <lineage>
        <taxon>Eukaryota</taxon>
        <taxon>Fungi</taxon>
        <taxon>Dikarya</taxon>
        <taxon>Ascomycota</taxon>
        <taxon>Pezizomycotina</taxon>
        <taxon>Dothideomycetes</taxon>
        <taxon>Pleosporomycetidae</taxon>
        <taxon>Pleosporales</taxon>
        <taxon>Pleosporineae</taxon>
        <taxon>Didymellaceae</taxon>
        <taxon>Ascochyta</taxon>
    </lineage>
</organism>
<evidence type="ECO:0000313" key="2">
    <source>
        <dbReference type="Proteomes" id="UP000651452"/>
    </source>
</evidence>
<dbReference type="AlphaFoldDB" id="A0A8H7ML47"/>
<reference evidence="1" key="2">
    <citation type="submission" date="2020-09" db="EMBL/GenBank/DDBJ databases">
        <title>Reference genome assembly for Australian Ascochyta lentis isolate Al4.</title>
        <authorList>
            <person name="Lee R.C."/>
            <person name="Farfan-Caceres L.M."/>
            <person name="Debler J.W."/>
            <person name="Williams A.H."/>
            <person name="Henares B.M."/>
        </authorList>
    </citation>
    <scope>NUCLEOTIDE SEQUENCE</scope>
    <source>
        <strain evidence="1">Al4</strain>
    </source>
</reference>
<proteinExistence type="predicted"/>
<gene>
    <name evidence="1" type="ORF">EKO04_002698</name>
</gene>
<reference evidence="1" key="1">
    <citation type="submission" date="2018-12" db="EMBL/GenBank/DDBJ databases">
        <authorList>
            <person name="Syme R.A."/>
            <person name="Farfan-Caceres L."/>
            <person name="Lichtenzveig J."/>
        </authorList>
    </citation>
    <scope>NUCLEOTIDE SEQUENCE</scope>
    <source>
        <strain evidence="1">Al4</strain>
    </source>
</reference>
<dbReference type="OrthoDB" id="2823490at2759"/>
<dbReference type="Proteomes" id="UP000651452">
    <property type="component" value="Unassembled WGS sequence"/>
</dbReference>
<dbReference type="EMBL" id="RZGK01000004">
    <property type="protein sequence ID" value="KAF9699533.1"/>
    <property type="molecule type" value="Genomic_DNA"/>
</dbReference>
<sequence>MSTLLQLPRELRDQIYSYVVHVEKERPDLNQTFEQMVDPRMQRSGLAPRASMSNQTVLYLPQDDLNTFLPLLLVNHQMSAEISQSLSRIASPLTYSLDIVILDEILLLPTWLSVPVHRASVDTVNVTFRIAGSFKREKRYDKNGPYARFSWYAGFTVGDGGGPAMMYQLYEVLSRFMKNGAVGQVRDSALSNHVTAKCIKIDILTPREVPQEQFVEPLSGHRATLQRRAVQGGVLHPRYLANFVGNLLRALLMGSHHTYFEYGKLLFESVDEIVLFKDGVEFRRWDVAKCLQTITVEERYVSREQMRVYKEETWRMRKARGLKVLGD</sequence>
<accession>A0A8H7ML47</accession>
<protein>
    <submittedName>
        <fullName evidence="1">Uncharacterized protein</fullName>
    </submittedName>
</protein>
<comment type="caution">
    <text evidence="1">The sequence shown here is derived from an EMBL/GenBank/DDBJ whole genome shotgun (WGS) entry which is preliminary data.</text>
</comment>
<evidence type="ECO:0000313" key="1">
    <source>
        <dbReference type="EMBL" id="KAF9699533.1"/>
    </source>
</evidence>
<keyword evidence="2" id="KW-1185">Reference proteome</keyword>